<dbReference type="PANTHER" id="PTHR13165">
    <property type="entry name" value="ARSENITE-RESISTANCE PROTEIN 2"/>
    <property type="match status" value="1"/>
</dbReference>
<comment type="caution">
    <text evidence="6">The sequence shown here is derived from an EMBL/GenBank/DDBJ whole genome shotgun (WGS) entry which is preliminary data.</text>
</comment>
<evidence type="ECO:0000256" key="1">
    <source>
        <dbReference type="ARBA" id="ARBA00004123"/>
    </source>
</evidence>
<comment type="similarity">
    <text evidence="2">Belongs to the ARS2 family.</text>
</comment>
<feature type="compositionally biased region" description="Basic and acidic residues" evidence="4">
    <location>
        <begin position="93"/>
        <end position="115"/>
    </location>
</feature>
<dbReference type="Pfam" id="PF04959">
    <property type="entry name" value="ARS2"/>
    <property type="match status" value="1"/>
</dbReference>
<feature type="region of interest" description="Disordered" evidence="4">
    <location>
        <begin position="32"/>
        <end position="133"/>
    </location>
</feature>
<dbReference type="STRING" id="1507870.A0A1V8T435"/>
<feature type="domain" description="C2H2-type" evidence="5">
    <location>
        <begin position="695"/>
        <end position="718"/>
    </location>
</feature>
<dbReference type="InterPro" id="IPR021933">
    <property type="entry name" value="SERRATE/Ars2_N"/>
</dbReference>
<feature type="compositionally biased region" description="Basic and acidic residues" evidence="4">
    <location>
        <begin position="182"/>
        <end position="193"/>
    </location>
</feature>
<keyword evidence="3" id="KW-0539">Nucleus</keyword>
<accession>A0A1V8T435</accession>
<dbReference type="EMBL" id="NAJO01000017">
    <property type="protein sequence ID" value="OQO06165.1"/>
    <property type="molecule type" value="Genomic_DNA"/>
</dbReference>
<sequence length="888" mass="100028">MHVLRLRGSLKQQSSDNLIRPSNTIIRGMEYAEYSRDSPDRAPVRDGRDDYRANDSYRERRRSPVTDRRVDDRDRTRRRSRSPGVDRYAPSRVPRDDYYSRRDQEPRRDRRRSSPGDRGAPPTIDRYVPSQAPNPLSLVNPIVDPMLLEIQAGYTYFAEHWRQEKRIKEEREFAKSGRRPAIKGDREMRSDRDAEKTVIQAAYDEYKVNLQKKHAQQFVRAHKHENWFRERYVGEVREPFRAKLMGYRRELYDLWVNDLNEGVFDNFSLEGIYKSESNGAGGVLEKEEGEATAATEVLGVGDLDAALGGDIRDPIASLPTLLIKTLGPSVGRLPLEDLAKEHLGEGEGGFKHLSLADPNPLKKCFRMGWMILNPETPKADTMATPEADSSEAVEAPKGSIGERALEKINGKVIEDGSDRGGFTVHFALHRPPTEPRKKALWDLFSTPERIVRDAELATRLVRQLDNELGDNYFGVAKVLQRVEQLIESGQLKAPSPPSQDNADEDMDVAEENGEIIEEQEPASDLSTSIEFIQTKKNLDLLVEYLRRVHNFCFFCVFESDSVHELQRKCPGGHLRRPRSSLTSTAVEVGRASAAGQDFPLRSDRGNGRPVSPNEDGDAEFGSPVMERKMTVLPRETVGQFQRAYKWVKTFEDKILQLLEPGNVDIVKLGGTSVEDGVDDELKKWVKLEDSNRIRCKVPECTKLFKGMEFWRKHVEKRHEEFYDRVIKDVELVNTYVLDPAHIAPGRSDANSNGHYPIGQNGQLTGTPRGFNLSQHMMGTGMPGFNPGMTLPTGWGPPGSATNPIMGMMGATGPIRTGGMRNNNYRNAGPYARNDGRARQPSFTGIRDQRTLIEHGVIGPIAATTGRSMRSYEDLDAAVPTNASAELDY</sequence>
<reference evidence="7" key="1">
    <citation type="submission" date="2017-03" db="EMBL/GenBank/DDBJ databases">
        <title>Genomes of endolithic fungi from Antarctica.</title>
        <authorList>
            <person name="Coleine C."/>
            <person name="Masonjones S."/>
            <person name="Stajich J.E."/>
        </authorList>
    </citation>
    <scope>NUCLEOTIDE SEQUENCE [LARGE SCALE GENOMIC DNA]</scope>
    <source>
        <strain evidence="7">CCFEE 5527</strain>
    </source>
</reference>
<dbReference type="Proteomes" id="UP000192596">
    <property type="component" value="Unassembled WGS sequence"/>
</dbReference>
<dbReference type="PANTHER" id="PTHR13165:SF0">
    <property type="entry name" value="SERRATE RNA EFFECTOR MOLECULE HOMOLOG"/>
    <property type="match status" value="1"/>
</dbReference>
<keyword evidence="7" id="KW-1185">Reference proteome</keyword>
<feature type="compositionally biased region" description="Basic and acidic residues" evidence="4">
    <location>
        <begin position="33"/>
        <end position="75"/>
    </location>
</feature>
<protein>
    <recommendedName>
        <fullName evidence="5">C2H2-type domain-containing protein</fullName>
    </recommendedName>
</protein>
<comment type="subcellular location">
    <subcellularLocation>
        <location evidence="1">Nucleus</location>
    </subcellularLocation>
</comment>
<evidence type="ECO:0000256" key="3">
    <source>
        <dbReference type="ARBA" id="ARBA00023242"/>
    </source>
</evidence>
<feature type="region of interest" description="Disordered" evidence="4">
    <location>
        <begin position="593"/>
        <end position="621"/>
    </location>
</feature>
<dbReference type="Pfam" id="PF13821">
    <property type="entry name" value="DUF4187"/>
    <property type="match status" value="1"/>
</dbReference>
<dbReference type="GO" id="GO:0016070">
    <property type="term" value="P:RNA metabolic process"/>
    <property type="evidence" value="ECO:0007669"/>
    <property type="project" value="UniProtKB-ARBA"/>
</dbReference>
<dbReference type="GO" id="GO:0016604">
    <property type="term" value="C:nuclear body"/>
    <property type="evidence" value="ECO:0007669"/>
    <property type="project" value="TreeGrafter"/>
</dbReference>
<dbReference type="InterPro" id="IPR025239">
    <property type="entry name" value="DUF4187"/>
</dbReference>
<evidence type="ECO:0000313" key="6">
    <source>
        <dbReference type="EMBL" id="OQO06165.1"/>
    </source>
</evidence>
<feature type="region of interest" description="Disordered" evidence="4">
    <location>
        <begin position="379"/>
        <end position="398"/>
    </location>
</feature>
<dbReference type="InterPro" id="IPR039727">
    <property type="entry name" value="SE/Ars2"/>
</dbReference>
<evidence type="ECO:0000256" key="4">
    <source>
        <dbReference type="SAM" id="MobiDB-lite"/>
    </source>
</evidence>
<dbReference type="PROSITE" id="PS00028">
    <property type="entry name" value="ZINC_FINGER_C2H2_1"/>
    <property type="match status" value="1"/>
</dbReference>
<feature type="region of interest" description="Disordered" evidence="4">
    <location>
        <begin position="172"/>
        <end position="193"/>
    </location>
</feature>
<evidence type="ECO:0000259" key="5">
    <source>
        <dbReference type="PROSITE" id="PS00028"/>
    </source>
</evidence>
<dbReference type="SMART" id="SM01173">
    <property type="entry name" value="DUF4187"/>
    <property type="match status" value="1"/>
</dbReference>
<dbReference type="InterPro" id="IPR007042">
    <property type="entry name" value="SERRATE/Ars2_C"/>
</dbReference>
<dbReference type="InterPro" id="IPR013087">
    <property type="entry name" value="Znf_C2H2_type"/>
</dbReference>
<organism evidence="6 7">
    <name type="scientific">Cryoendolithus antarcticus</name>
    <dbReference type="NCBI Taxonomy" id="1507870"/>
    <lineage>
        <taxon>Eukaryota</taxon>
        <taxon>Fungi</taxon>
        <taxon>Dikarya</taxon>
        <taxon>Ascomycota</taxon>
        <taxon>Pezizomycotina</taxon>
        <taxon>Dothideomycetes</taxon>
        <taxon>Dothideomycetidae</taxon>
        <taxon>Cladosporiales</taxon>
        <taxon>Cladosporiaceae</taxon>
        <taxon>Cryoendolithus</taxon>
    </lineage>
</organism>
<dbReference type="OrthoDB" id="342064at2759"/>
<proteinExistence type="inferred from homology"/>
<evidence type="ECO:0000256" key="2">
    <source>
        <dbReference type="ARBA" id="ARBA00005407"/>
    </source>
</evidence>
<gene>
    <name evidence="6" type="ORF">B0A48_08753</name>
</gene>
<evidence type="ECO:0000313" key="7">
    <source>
        <dbReference type="Proteomes" id="UP000192596"/>
    </source>
</evidence>
<dbReference type="Pfam" id="PF12066">
    <property type="entry name" value="SERRATE_Ars2_N"/>
    <property type="match status" value="1"/>
</dbReference>
<dbReference type="InParanoid" id="A0A1V8T435"/>
<dbReference type="AlphaFoldDB" id="A0A1V8T435"/>
<name>A0A1V8T435_9PEZI</name>
<dbReference type="GO" id="GO:0031047">
    <property type="term" value="P:regulatory ncRNA-mediated gene silencing"/>
    <property type="evidence" value="ECO:0007669"/>
    <property type="project" value="UniProtKB-ARBA"/>
</dbReference>